<organism evidence="1 3">
    <name type="scientific">Eubacterium ventriosum</name>
    <dbReference type="NCBI Taxonomy" id="39496"/>
    <lineage>
        <taxon>Bacteria</taxon>
        <taxon>Bacillati</taxon>
        <taxon>Bacillota</taxon>
        <taxon>Clostridia</taxon>
        <taxon>Eubacteriales</taxon>
        <taxon>Eubacteriaceae</taxon>
        <taxon>Eubacterium</taxon>
    </lineage>
</organism>
<evidence type="ECO:0000313" key="1">
    <source>
        <dbReference type="EMBL" id="RHA54414.1"/>
    </source>
</evidence>
<dbReference type="Proteomes" id="UP000284598">
    <property type="component" value="Unassembled WGS sequence"/>
</dbReference>
<gene>
    <name evidence="2" type="ORF">DW918_10195</name>
    <name evidence="1" type="ORF">DW929_06925</name>
</gene>
<protein>
    <submittedName>
        <fullName evidence="1">Cell division protein FtsK</fullName>
    </submittedName>
</protein>
<dbReference type="Gene3D" id="3.40.50.300">
    <property type="entry name" value="P-loop containing nucleotide triphosphate hydrolases"/>
    <property type="match status" value="1"/>
</dbReference>
<name>A0A413RZW7_9FIRM</name>
<dbReference type="EMBL" id="QSFV01000046">
    <property type="protein sequence ID" value="RHA76898.1"/>
    <property type="molecule type" value="Genomic_DNA"/>
</dbReference>
<sequence length="593" mass="68617">MMTDSIVCTLGQYDIPIIQMQPPFKVDLLDSNIAVFGSSMNGKTNFVRLLINILHKIRNEKNEQIFILDFGGALSAYERAPLVSAYFDNSNEEYVKRTFKIMESILNDNTKQLDGKIYRNAEENKKPIHTTFIIDNLNAFIDEDRYFSYQEKFGRICREGSSKGISVVFTATDTKGISSYLLSFKQKIALNLPVDKYVDIFNTKVEAAGNIPGRGYANVTVQPEGVTGTFQMNNPYEVQCFLAENIEEKDTAFVLNLNKKYEKIDEKDSEINEYDEKYLRHVTTRYKTFPQELKREDYEQLKEVYAKTSPNCVEVGLDYVKCEPVSIDLENSRVIAIYGKKEFGKTNLLCTLLDGISEKLPCAKYVFFDDGRKQLDSFYNYYKVKGYKCELINQFKEVELRYEAGEYGEPGFVKKKLSPIQQFYLMLHEEYIDLSVNYIDILDNIFGRINEDQFPKSKSNSETEPTVFVIQSKSIYINSKINADFIHYILPELLDVAEDRNYIFIFTDVKKITDIEVNSVFNSSLKSIFVLDNIAEFASERGSKTVFGDMDIKSLKEDYAKCELGDGYYYDVEADNLKKMKFIKNNWEDRSYE</sequence>
<evidence type="ECO:0000313" key="2">
    <source>
        <dbReference type="EMBL" id="RHA76898.1"/>
    </source>
</evidence>
<accession>A0A413RZW7</accession>
<comment type="caution">
    <text evidence="1">The sequence shown here is derived from an EMBL/GenBank/DDBJ whole genome shotgun (WGS) entry which is preliminary data.</text>
</comment>
<dbReference type="GO" id="GO:0051301">
    <property type="term" value="P:cell division"/>
    <property type="evidence" value="ECO:0007669"/>
    <property type="project" value="UniProtKB-KW"/>
</dbReference>
<keyword evidence="1" id="KW-0131">Cell cycle</keyword>
<dbReference type="EMBL" id="QSFO01000007">
    <property type="protein sequence ID" value="RHA54414.1"/>
    <property type="molecule type" value="Genomic_DNA"/>
</dbReference>
<reference evidence="3 4" key="1">
    <citation type="submission" date="2018-08" db="EMBL/GenBank/DDBJ databases">
        <title>A genome reference for cultivated species of the human gut microbiota.</title>
        <authorList>
            <person name="Zou Y."/>
            <person name="Xue W."/>
            <person name="Luo G."/>
        </authorList>
    </citation>
    <scope>NUCLEOTIDE SEQUENCE [LARGE SCALE GENOMIC DNA]</scope>
    <source>
        <strain evidence="2 4">AM42-30</strain>
        <strain evidence="1 3">AM43-2</strain>
    </source>
</reference>
<keyword evidence="1" id="KW-0132">Cell division</keyword>
<evidence type="ECO:0000313" key="3">
    <source>
        <dbReference type="Proteomes" id="UP000284598"/>
    </source>
</evidence>
<dbReference type="SUPFAM" id="SSF52540">
    <property type="entry name" value="P-loop containing nucleoside triphosphate hydrolases"/>
    <property type="match status" value="1"/>
</dbReference>
<proteinExistence type="predicted"/>
<dbReference type="InterPro" id="IPR027417">
    <property type="entry name" value="P-loop_NTPase"/>
</dbReference>
<dbReference type="Proteomes" id="UP000285740">
    <property type="component" value="Unassembled WGS sequence"/>
</dbReference>
<dbReference type="AlphaFoldDB" id="A0A413RZW7"/>
<evidence type="ECO:0000313" key="4">
    <source>
        <dbReference type="Proteomes" id="UP000285740"/>
    </source>
</evidence>